<gene>
    <name evidence="2" type="ORF">SAMN05216571_12616</name>
</gene>
<dbReference type="Proteomes" id="UP000198641">
    <property type="component" value="Unassembled WGS sequence"/>
</dbReference>
<organism evidence="2 3">
    <name type="scientific">Onishia taeanensis</name>
    <dbReference type="NCBI Taxonomy" id="284577"/>
    <lineage>
        <taxon>Bacteria</taxon>
        <taxon>Pseudomonadati</taxon>
        <taxon>Pseudomonadota</taxon>
        <taxon>Gammaproteobacteria</taxon>
        <taxon>Oceanospirillales</taxon>
        <taxon>Halomonadaceae</taxon>
        <taxon>Onishia</taxon>
    </lineage>
</organism>
<dbReference type="GO" id="GO:0003677">
    <property type="term" value="F:DNA binding"/>
    <property type="evidence" value="ECO:0007669"/>
    <property type="project" value="InterPro"/>
</dbReference>
<feature type="region of interest" description="Disordered" evidence="1">
    <location>
        <begin position="227"/>
        <end position="246"/>
    </location>
</feature>
<name>A0A1G7VQ43_9GAMM</name>
<dbReference type="OrthoDB" id="8562788at2"/>
<keyword evidence="3" id="KW-1185">Reference proteome</keyword>
<reference evidence="2 3" key="1">
    <citation type="submission" date="2016-10" db="EMBL/GenBank/DDBJ databases">
        <authorList>
            <person name="de Groot N.N."/>
        </authorList>
    </citation>
    <scope>NUCLEOTIDE SEQUENCE [LARGE SCALE GENOMIC DNA]</scope>
    <source>
        <strain evidence="2 3">BH539</strain>
    </source>
</reference>
<protein>
    <submittedName>
        <fullName evidence="2">Phage small terminase subunit</fullName>
    </submittedName>
</protein>
<dbReference type="InterPro" id="IPR010270">
    <property type="entry name" value="Phage_P2_GpM"/>
</dbReference>
<dbReference type="GO" id="GO:0004519">
    <property type="term" value="F:endonuclease activity"/>
    <property type="evidence" value="ECO:0007669"/>
    <property type="project" value="InterPro"/>
</dbReference>
<dbReference type="Pfam" id="PF05944">
    <property type="entry name" value="Phage_term_smal"/>
    <property type="match status" value="1"/>
</dbReference>
<evidence type="ECO:0000313" key="2">
    <source>
        <dbReference type="EMBL" id="SDG61030.1"/>
    </source>
</evidence>
<sequence length="246" mass="26774">MQSPARKHFARVTAAKAAGDANPSRPQTGEQYEIHAAALWEARRTLKAIKSTEAKVQKKRELLPEFDAYVTGVLEGGNGAQDDVLMTVMLWRLDVGDLAGGIAIAEYALRHGLDTPDRFERDTASLVVEQVAEEAMRLLEAPYAEGAEGEAGAANDAAEMAMHLSRVEALTRDADMHDQIRAKLHKSLGYAQRARGGHADEALANLRRALELNDRVGVKKDIERLERELKQQNAGQGTAQNSSAPA</sequence>
<accession>A0A1G7VQ43</accession>
<evidence type="ECO:0000313" key="3">
    <source>
        <dbReference type="Proteomes" id="UP000198641"/>
    </source>
</evidence>
<feature type="compositionally biased region" description="Polar residues" evidence="1">
    <location>
        <begin position="231"/>
        <end position="246"/>
    </location>
</feature>
<dbReference type="STRING" id="284577.SAMN05216571_12616"/>
<evidence type="ECO:0000256" key="1">
    <source>
        <dbReference type="SAM" id="MobiDB-lite"/>
    </source>
</evidence>
<dbReference type="RefSeq" id="WP_092529079.1">
    <property type="nucleotide sequence ID" value="NZ_FNCI01000026.1"/>
</dbReference>
<dbReference type="AlphaFoldDB" id="A0A1G7VQ43"/>
<dbReference type="EMBL" id="FNCI01000026">
    <property type="protein sequence ID" value="SDG61030.1"/>
    <property type="molecule type" value="Genomic_DNA"/>
</dbReference>
<proteinExistence type="predicted"/>